<dbReference type="EMBL" id="CP012508">
    <property type="protein sequence ID" value="ALB23460.1"/>
    <property type="molecule type" value="Genomic_DNA"/>
</dbReference>
<gene>
    <name evidence="2" type="ORF">KU39_2280</name>
</gene>
<name>A0A1L6TDH9_PISSA</name>
<proteinExistence type="predicted"/>
<organism evidence="2 3">
    <name type="scientific">Piscirickettsia salmonis</name>
    <dbReference type="NCBI Taxonomy" id="1238"/>
    <lineage>
        <taxon>Bacteria</taxon>
        <taxon>Pseudomonadati</taxon>
        <taxon>Pseudomonadota</taxon>
        <taxon>Gammaproteobacteria</taxon>
        <taxon>Thiotrichales</taxon>
        <taxon>Piscirickettsiaceae</taxon>
        <taxon>Piscirickettsia</taxon>
    </lineage>
</organism>
<feature type="region of interest" description="Disordered" evidence="1">
    <location>
        <begin position="1"/>
        <end position="49"/>
    </location>
</feature>
<dbReference type="AlphaFoldDB" id="A0A1L6TDH9"/>
<protein>
    <submittedName>
        <fullName evidence="2">ATPase AAA</fullName>
    </submittedName>
</protein>
<dbReference type="RefSeq" id="WP_017376759.1">
    <property type="nucleotide sequence ID" value="NZ_CP012508.1"/>
</dbReference>
<dbReference type="Proteomes" id="UP000029558">
    <property type="component" value="Chromosome"/>
</dbReference>
<evidence type="ECO:0000256" key="1">
    <source>
        <dbReference type="SAM" id="MobiDB-lite"/>
    </source>
</evidence>
<reference evidence="2 3" key="1">
    <citation type="journal article" date="2014" name="Genome Announc.">
        <title>Comparative Genome Analysis of Two Isolates of the Fish Pathogen Piscirickettsia salmonis from Different Hosts Reveals Major Differences in Virulence-Associated Secretion Systems.</title>
        <authorList>
            <person name="Bohle H."/>
            <person name="Henriquez P."/>
            <person name="Grothusen H."/>
            <person name="Navas E."/>
            <person name="Sandoval A."/>
            <person name="Bustamante F."/>
            <person name="Bustos P."/>
            <person name="Mancilla M."/>
        </authorList>
    </citation>
    <scope>NUCLEOTIDE SEQUENCE [LARGE SCALE GENOMIC DNA]</scope>
    <source>
        <strain evidence="3">B1-32597</strain>
    </source>
</reference>
<evidence type="ECO:0000313" key="2">
    <source>
        <dbReference type="EMBL" id="ALB23460.1"/>
    </source>
</evidence>
<dbReference type="OrthoDB" id="9896473at2"/>
<accession>A0A1L6TDH9</accession>
<evidence type="ECO:0000313" key="3">
    <source>
        <dbReference type="Proteomes" id="UP000029558"/>
    </source>
</evidence>
<sequence length="72" mass="8496">MANYHSETMDDTLGELTESVLREVNSTTSRRNPKKKKEDKAKAVATRRALEKHFERKRWQRQYGGIEHYSSL</sequence>
<feature type="compositionally biased region" description="Basic and acidic residues" evidence="1">
    <location>
        <begin position="36"/>
        <end position="49"/>
    </location>
</feature>